<reference evidence="7" key="2">
    <citation type="submission" date="2021-08" db="EMBL/GenBank/DDBJ databases">
        <authorList>
            <person name="Tani A."/>
            <person name="Ola A."/>
            <person name="Ogura Y."/>
            <person name="Katsura K."/>
            <person name="Hayashi T."/>
        </authorList>
    </citation>
    <scope>NUCLEOTIDE SEQUENCE</scope>
    <source>
        <strain evidence="7">DSM 16372</strain>
    </source>
</reference>
<evidence type="ECO:0008006" key="9">
    <source>
        <dbReference type="Google" id="ProtNLM"/>
    </source>
</evidence>
<comment type="caution">
    <text evidence="7">The sequence shown here is derived from an EMBL/GenBank/DDBJ whole genome shotgun (WGS) entry which is preliminary data.</text>
</comment>
<evidence type="ECO:0000256" key="5">
    <source>
        <dbReference type="ARBA" id="ARBA00023136"/>
    </source>
</evidence>
<keyword evidence="3 6" id="KW-0812">Transmembrane</keyword>
<feature type="transmembrane region" description="Helical" evidence="6">
    <location>
        <begin position="30"/>
        <end position="50"/>
    </location>
</feature>
<organism evidence="7 8">
    <name type="scientific">Methylobacterium hispanicum</name>
    <dbReference type="NCBI Taxonomy" id="270350"/>
    <lineage>
        <taxon>Bacteria</taxon>
        <taxon>Pseudomonadati</taxon>
        <taxon>Pseudomonadota</taxon>
        <taxon>Alphaproteobacteria</taxon>
        <taxon>Hyphomicrobiales</taxon>
        <taxon>Methylobacteriaceae</taxon>
        <taxon>Methylobacterium</taxon>
    </lineage>
</organism>
<dbReference type="Proteomes" id="UP001055247">
    <property type="component" value="Unassembled WGS sequence"/>
</dbReference>
<comment type="subcellular location">
    <subcellularLocation>
        <location evidence="1">Cell membrane</location>
        <topology evidence="1">Multi-pass membrane protein</topology>
    </subcellularLocation>
</comment>
<proteinExistence type="predicted"/>
<evidence type="ECO:0000313" key="7">
    <source>
        <dbReference type="EMBL" id="GJD89143.1"/>
    </source>
</evidence>
<dbReference type="RefSeq" id="WP_066918768.1">
    <property type="nucleotide sequence ID" value="NZ_BPQO01000010.1"/>
</dbReference>
<accession>A0AAV4ZLY9</accession>
<dbReference type="AlphaFoldDB" id="A0AAV4ZLY9"/>
<feature type="transmembrane region" description="Helical" evidence="6">
    <location>
        <begin position="141"/>
        <end position="161"/>
    </location>
</feature>
<keyword evidence="2" id="KW-1003">Cell membrane</keyword>
<sequence length="177" mass="19528">MPERNKTETDEEPGALTRASTFLFLHTEHAIYAILGLLLGATALLALFDAGRLTLEAFHAYGRAQQLLEVVDRLLFLLMLVEILHTVRVSMRSGRLTCEPFLIVGLIASIRRVLVVTLQSAEVMHGQDWTPEKQALFQASMIELGVLAGLILAIVLSIFLLHRARDDNRPAGEESAG</sequence>
<keyword evidence="4 6" id="KW-1133">Transmembrane helix</keyword>
<name>A0AAV4ZLY9_9HYPH</name>
<evidence type="ECO:0000256" key="6">
    <source>
        <dbReference type="SAM" id="Phobius"/>
    </source>
</evidence>
<evidence type="ECO:0000256" key="4">
    <source>
        <dbReference type="ARBA" id="ARBA00022989"/>
    </source>
</evidence>
<dbReference type="InterPro" id="IPR020948">
    <property type="entry name" value="P_starv_induced_PsiE-like"/>
</dbReference>
<evidence type="ECO:0000256" key="1">
    <source>
        <dbReference type="ARBA" id="ARBA00004651"/>
    </source>
</evidence>
<protein>
    <recommendedName>
        <fullName evidence="9">Phosphate-starvation-inducible E</fullName>
    </recommendedName>
</protein>
<evidence type="ECO:0000313" key="8">
    <source>
        <dbReference type="Proteomes" id="UP001055247"/>
    </source>
</evidence>
<keyword evidence="5 6" id="KW-0472">Membrane</keyword>
<evidence type="ECO:0000256" key="2">
    <source>
        <dbReference type="ARBA" id="ARBA00022475"/>
    </source>
</evidence>
<keyword evidence="8" id="KW-1185">Reference proteome</keyword>
<dbReference type="Pfam" id="PF06146">
    <property type="entry name" value="PsiE"/>
    <property type="match status" value="1"/>
</dbReference>
<dbReference type="GO" id="GO:0005886">
    <property type="term" value="C:plasma membrane"/>
    <property type="evidence" value="ECO:0007669"/>
    <property type="project" value="UniProtKB-SubCell"/>
</dbReference>
<gene>
    <name evidence="7" type="ORF">BHAOGJBA_2669</name>
</gene>
<dbReference type="EMBL" id="BPQO01000010">
    <property type="protein sequence ID" value="GJD89143.1"/>
    <property type="molecule type" value="Genomic_DNA"/>
</dbReference>
<reference evidence="7" key="1">
    <citation type="journal article" date="2016" name="Front. Microbiol.">
        <title>Genome Sequence of the Piezophilic, Mesophilic Sulfate-Reducing Bacterium Desulfovibrio indicus J2T.</title>
        <authorList>
            <person name="Cao J."/>
            <person name="Maignien L."/>
            <person name="Shao Z."/>
            <person name="Alain K."/>
            <person name="Jebbar M."/>
        </authorList>
    </citation>
    <scope>NUCLEOTIDE SEQUENCE</scope>
    <source>
        <strain evidence="7">DSM 16372</strain>
    </source>
</reference>
<evidence type="ECO:0000256" key="3">
    <source>
        <dbReference type="ARBA" id="ARBA00022692"/>
    </source>
</evidence>